<dbReference type="PRINTS" id="PR00081">
    <property type="entry name" value="GDHRDH"/>
</dbReference>
<keyword evidence="4" id="KW-1185">Reference proteome</keyword>
<reference evidence="3 4" key="1">
    <citation type="submission" date="2017-09" db="EMBL/GenBank/DDBJ databases">
        <title>The Catabolism of 3,6-Dichlorosalicylic acid is Initiated by the Cytochrome P450 Monooxygenase DsmABC in Rhizorhabdus dicambivorans Ndbn-20.</title>
        <authorList>
            <person name="Na L."/>
        </authorList>
    </citation>
    <scope>NUCLEOTIDE SEQUENCE [LARGE SCALE GENOMIC DNA]</scope>
    <source>
        <strain evidence="3 4">Ndbn-20m</strain>
    </source>
</reference>
<dbReference type="AlphaFoldDB" id="A0A2A4FUA6"/>
<dbReference type="CDD" id="cd05233">
    <property type="entry name" value="SDR_c"/>
    <property type="match status" value="1"/>
</dbReference>
<proteinExistence type="inferred from homology"/>
<dbReference type="KEGG" id="rdi:CMV14_10320"/>
<dbReference type="InterPro" id="IPR020904">
    <property type="entry name" value="Sc_DH/Rdtase_CS"/>
</dbReference>
<evidence type="ECO:0008006" key="5">
    <source>
        <dbReference type="Google" id="ProtNLM"/>
    </source>
</evidence>
<dbReference type="PANTHER" id="PTHR24321:SF8">
    <property type="entry name" value="ESTRADIOL 17-BETA-DEHYDROGENASE 8-RELATED"/>
    <property type="match status" value="1"/>
</dbReference>
<gene>
    <name evidence="3" type="ORF">COO09_15760</name>
</gene>
<name>A0A2A4FUA6_9SPHN</name>
<dbReference type="FunFam" id="3.40.50.720:FF:000084">
    <property type="entry name" value="Short-chain dehydrogenase reductase"/>
    <property type="match status" value="1"/>
</dbReference>
<organism evidence="3 4">
    <name type="scientific">Rhizorhabdus dicambivorans</name>
    <dbReference type="NCBI Taxonomy" id="1850238"/>
    <lineage>
        <taxon>Bacteria</taxon>
        <taxon>Pseudomonadati</taxon>
        <taxon>Pseudomonadota</taxon>
        <taxon>Alphaproteobacteria</taxon>
        <taxon>Sphingomonadales</taxon>
        <taxon>Sphingomonadaceae</taxon>
        <taxon>Rhizorhabdus</taxon>
    </lineage>
</organism>
<dbReference type="GO" id="GO:0016491">
    <property type="term" value="F:oxidoreductase activity"/>
    <property type="evidence" value="ECO:0007669"/>
    <property type="project" value="UniProtKB-KW"/>
</dbReference>
<evidence type="ECO:0000256" key="1">
    <source>
        <dbReference type="ARBA" id="ARBA00006484"/>
    </source>
</evidence>
<keyword evidence="2" id="KW-0560">Oxidoreductase</keyword>
<protein>
    <recommendedName>
        <fullName evidence="5">NAD(P)-dependent oxidoreductase</fullName>
    </recommendedName>
</protein>
<comment type="caution">
    <text evidence="3">The sequence shown here is derived from an EMBL/GenBank/DDBJ whole genome shotgun (WGS) entry which is preliminary data.</text>
</comment>
<comment type="similarity">
    <text evidence="1">Belongs to the short-chain dehydrogenases/reductases (SDR) family.</text>
</comment>
<dbReference type="InterPro" id="IPR036291">
    <property type="entry name" value="NAD(P)-bd_dom_sf"/>
</dbReference>
<dbReference type="Proteomes" id="UP000218934">
    <property type="component" value="Unassembled WGS sequence"/>
</dbReference>
<evidence type="ECO:0000313" key="4">
    <source>
        <dbReference type="Proteomes" id="UP000218934"/>
    </source>
</evidence>
<dbReference type="OrthoDB" id="9792355at2"/>
<dbReference type="InterPro" id="IPR002347">
    <property type="entry name" value="SDR_fam"/>
</dbReference>
<dbReference type="EMBL" id="NWUF01000016">
    <property type="protein sequence ID" value="PCE41310.1"/>
    <property type="molecule type" value="Genomic_DNA"/>
</dbReference>
<accession>A0A2A4FUA6</accession>
<dbReference type="PRINTS" id="PR00080">
    <property type="entry name" value="SDRFAMILY"/>
</dbReference>
<evidence type="ECO:0000313" key="3">
    <source>
        <dbReference type="EMBL" id="PCE41310.1"/>
    </source>
</evidence>
<dbReference type="PROSITE" id="PS00061">
    <property type="entry name" value="ADH_SHORT"/>
    <property type="match status" value="1"/>
</dbReference>
<dbReference type="PANTHER" id="PTHR24321">
    <property type="entry name" value="DEHYDROGENASES, SHORT CHAIN"/>
    <property type="match status" value="1"/>
</dbReference>
<dbReference type="SUPFAM" id="SSF51735">
    <property type="entry name" value="NAD(P)-binding Rossmann-fold domains"/>
    <property type="match status" value="1"/>
</dbReference>
<dbReference type="Pfam" id="PF13561">
    <property type="entry name" value="adh_short_C2"/>
    <property type="match status" value="1"/>
</dbReference>
<evidence type="ECO:0000256" key="2">
    <source>
        <dbReference type="ARBA" id="ARBA00023002"/>
    </source>
</evidence>
<dbReference type="Gene3D" id="3.40.50.720">
    <property type="entry name" value="NAD(P)-binding Rossmann-like Domain"/>
    <property type="match status" value="1"/>
</dbReference>
<sequence>MMTKTVIVTGAAGGMGLAALHILAQRDVNVVCVDLDRSTVSQAVDAIGATRGRFLAIGADVGDDSAVRNYVAHGVEEFGALHGVFNIAGIEGDVVPVTQATVENFDRVMAVNARSVFLNMKYATPHLVAAGGGSIVSTGSYLATRGYPLCGCYGASKHAVVGITKSFALEVAPQNVRANVVAPGATDTRMMRATFEAMSGGAAAAEAALVAAIPQQRMADPAEIAATGIWLLLDAPGHITGQVLRVDGGLSAA</sequence>